<name>A0A6A6SYJ9_9PLEO</name>
<evidence type="ECO:0000313" key="1">
    <source>
        <dbReference type="EMBL" id="KAF2651568.1"/>
    </source>
</evidence>
<dbReference type="OrthoDB" id="3553147at2759"/>
<dbReference type="EMBL" id="MU004422">
    <property type="protein sequence ID" value="KAF2651568.1"/>
    <property type="molecule type" value="Genomic_DNA"/>
</dbReference>
<dbReference type="AlphaFoldDB" id="A0A6A6SYJ9"/>
<proteinExistence type="predicted"/>
<dbReference type="PANTHER" id="PTHR24148">
    <property type="entry name" value="ANKYRIN REPEAT DOMAIN-CONTAINING PROTEIN 39 HOMOLOG-RELATED"/>
    <property type="match status" value="1"/>
</dbReference>
<accession>A0A6A6SYJ9</accession>
<keyword evidence="2" id="KW-1185">Reference proteome</keyword>
<dbReference type="PANTHER" id="PTHR24148:SF73">
    <property type="entry name" value="HET DOMAIN PROTEIN (AFU_ORTHOLOGUE AFUA_8G01020)"/>
    <property type="match status" value="1"/>
</dbReference>
<reference evidence="1" key="1">
    <citation type="journal article" date="2020" name="Stud. Mycol.">
        <title>101 Dothideomycetes genomes: a test case for predicting lifestyles and emergence of pathogens.</title>
        <authorList>
            <person name="Haridas S."/>
            <person name="Albert R."/>
            <person name="Binder M."/>
            <person name="Bloem J."/>
            <person name="Labutti K."/>
            <person name="Salamov A."/>
            <person name="Andreopoulos B."/>
            <person name="Baker S."/>
            <person name="Barry K."/>
            <person name="Bills G."/>
            <person name="Bluhm B."/>
            <person name="Cannon C."/>
            <person name="Castanera R."/>
            <person name="Culley D."/>
            <person name="Daum C."/>
            <person name="Ezra D."/>
            <person name="Gonzalez J."/>
            <person name="Henrissat B."/>
            <person name="Kuo A."/>
            <person name="Liang C."/>
            <person name="Lipzen A."/>
            <person name="Lutzoni F."/>
            <person name="Magnuson J."/>
            <person name="Mondo S."/>
            <person name="Nolan M."/>
            <person name="Ohm R."/>
            <person name="Pangilinan J."/>
            <person name="Park H.-J."/>
            <person name="Ramirez L."/>
            <person name="Alfaro M."/>
            <person name="Sun H."/>
            <person name="Tritt A."/>
            <person name="Yoshinaga Y."/>
            <person name="Zwiers L.-H."/>
            <person name="Turgeon B."/>
            <person name="Goodwin S."/>
            <person name="Spatafora J."/>
            <person name="Crous P."/>
            <person name="Grigoriev I."/>
        </authorList>
    </citation>
    <scope>NUCLEOTIDE SEQUENCE</scope>
    <source>
        <strain evidence="1">CBS 122681</strain>
    </source>
</reference>
<evidence type="ECO:0000313" key="2">
    <source>
        <dbReference type="Proteomes" id="UP000799324"/>
    </source>
</evidence>
<dbReference type="InterPro" id="IPR052895">
    <property type="entry name" value="HetReg/Transcr_Mod"/>
</dbReference>
<gene>
    <name evidence="1" type="ORF">K491DRAFT_696336</name>
</gene>
<protein>
    <recommendedName>
        <fullName evidence="3">Heterokaryon incompatibility domain-containing protein</fullName>
    </recommendedName>
</protein>
<evidence type="ECO:0008006" key="3">
    <source>
        <dbReference type="Google" id="ProtNLM"/>
    </source>
</evidence>
<dbReference type="Proteomes" id="UP000799324">
    <property type="component" value="Unassembled WGS sequence"/>
</dbReference>
<sequence length="362" mass="40599">MPKALYERVDPQKREIWILVVDERFPHWYTLIQAMDAIDGVRSHFEPFTRGLGGRSSGYHHAITLGSFRRSIEEDGCVTDEEFLFLHGRQCEATDSRDRIFGLVGLADEETRTSLVPDYELSDCEVFIMATKYLITRRNSLDVLSHCRLGVQKKDLPSWVVDLSTDLTVLPLRSRENQQVLYRCAGTTSPTARFQMYSDKEALCAQALLISTIAHPGLGCLEGKDDVLHDGTATHTTLELLEIWARTPDHNELGTIPTVLQSWFRTIIADQDDLGHRASEAYIHKSFPMPVETQQHLSSQLDLERINNACHNFCASNAVYSSHVLNRRIFVTANGLVGLGPRGLVVGDVVCVVYGCDVPLVS</sequence>
<organism evidence="1 2">
    <name type="scientific">Lophiostoma macrostomum CBS 122681</name>
    <dbReference type="NCBI Taxonomy" id="1314788"/>
    <lineage>
        <taxon>Eukaryota</taxon>
        <taxon>Fungi</taxon>
        <taxon>Dikarya</taxon>
        <taxon>Ascomycota</taxon>
        <taxon>Pezizomycotina</taxon>
        <taxon>Dothideomycetes</taxon>
        <taxon>Pleosporomycetidae</taxon>
        <taxon>Pleosporales</taxon>
        <taxon>Lophiostomataceae</taxon>
        <taxon>Lophiostoma</taxon>
    </lineage>
</organism>